<feature type="compositionally biased region" description="Basic and acidic residues" evidence="7">
    <location>
        <begin position="1"/>
        <end position="12"/>
    </location>
</feature>
<reference evidence="13 14" key="1">
    <citation type="journal article" date="2018" name="Arch. Microbiol.">
        <title>New insights into the metabolic potential of the phototrophic purple bacterium Rhodopila globiformis DSM 161(T) from its draft genome sequence and evidence for a vanadium-dependent nitrogenase.</title>
        <authorList>
            <person name="Imhoff J.F."/>
            <person name="Rahn T."/>
            <person name="Kunzel S."/>
            <person name="Neulinger S.C."/>
        </authorList>
    </citation>
    <scope>NUCLEOTIDE SEQUENCE [LARGE SCALE GENOMIC DNA]</scope>
    <source>
        <strain evidence="13 14">DSM 161</strain>
    </source>
</reference>
<dbReference type="Pfam" id="PF25917">
    <property type="entry name" value="BSH_RND"/>
    <property type="match status" value="1"/>
</dbReference>
<evidence type="ECO:0000313" key="14">
    <source>
        <dbReference type="Proteomes" id="UP000239724"/>
    </source>
</evidence>
<dbReference type="SUPFAM" id="SSF111369">
    <property type="entry name" value="HlyD-like secretion proteins"/>
    <property type="match status" value="1"/>
</dbReference>
<dbReference type="AlphaFoldDB" id="A0A2S6MY60"/>
<dbReference type="RefSeq" id="WP_104522030.1">
    <property type="nucleotide sequence ID" value="NZ_NHRY01000260.1"/>
</dbReference>
<keyword evidence="8" id="KW-1133">Transmembrane helix</keyword>
<dbReference type="InterPro" id="IPR058624">
    <property type="entry name" value="MdtA-like_HH"/>
</dbReference>
<feature type="domain" description="Multidrug resistance protein MdtA-like alpha-helical hairpin" evidence="9">
    <location>
        <begin position="140"/>
        <end position="208"/>
    </location>
</feature>
<dbReference type="EMBL" id="NHRY01000260">
    <property type="protein sequence ID" value="PPQ27300.1"/>
    <property type="molecule type" value="Genomic_DNA"/>
</dbReference>
<dbReference type="InterPro" id="IPR058625">
    <property type="entry name" value="MdtA-like_BSH"/>
</dbReference>
<protein>
    <submittedName>
        <fullName evidence="13">Multidrug transporter subunit MdtA</fullName>
    </submittedName>
</protein>
<evidence type="ECO:0000256" key="1">
    <source>
        <dbReference type="ARBA" id="ARBA00004236"/>
    </source>
</evidence>
<dbReference type="Proteomes" id="UP000239724">
    <property type="component" value="Unassembled WGS sequence"/>
</dbReference>
<dbReference type="Pfam" id="PF25876">
    <property type="entry name" value="HH_MFP_RND"/>
    <property type="match status" value="1"/>
</dbReference>
<dbReference type="NCBIfam" id="NF008589">
    <property type="entry name" value="PRK11556.1"/>
    <property type="match status" value="1"/>
</dbReference>
<evidence type="ECO:0000313" key="13">
    <source>
        <dbReference type="EMBL" id="PPQ27300.1"/>
    </source>
</evidence>
<comment type="subcellular location">
    <subcellularLocation>
        <location evidence="1">Cell membrane</location>
    </subcellularLocation>
</comment>
<dbReference type="InterPro" id="IPR058627">
    <property type="entry name" value="MdtA-like_C"/>
</dbReference>
<evidence type="ECO:0000256" key="7">
    <source>
        <dbReference type="SAM" id="MobiDB-lite"/>
    </source>
</evidence>
<dbReference type="Gene3D" id="2.40.50.100">
    <property type="match status" value="1"/>
</dbReference>
<evidence type="ECO:0000256" key="2">
    <source>
        <dbReference type="ARBA" id="ARBA00009477"/>
    </source>
</evidence>
<sequence length="430" mass="46586">MDERVDDTKVRTAPDTQTRATPVTRRPRTAYWILTALAVAGLAGGGWFLWAHPKTGSASHTAPAPHRPVGMPQPVGFATVDTGDVRVILNELGTVTSLDTVTVQTQINGQLQQIGFKEGQVVHKGDFLAQIDPRPYQAALEQAQGTLAHDQGLLAQAQSDLKRYEALGKRDFISQQQLEDQKFLVQQYTGTVQTDQGTVDNAKVNLVYCHITSPIDGVVGLRLVDLGNYVQTSSTTGLVVITQMQPISVLFTVPEDNLPDIIQRVRAGATLSVDAYDRSNTRHLSTGQLATLDNVIDTTTGTLKLRAIFANPDDMLYPNQFVNARLLVDTMHNTVRVPVPAVQRGEPGTFVYVINPDNTVSVRPIKVGPVDEGYEAVLSGLKPGERVVTDGTDRLRDGARVSLPAQKGAAADRGQTPASGQRAHHQQQAE</sequence>
<dbReference type="PANTHER" id="PTHR30469">
    <property type="entry name" value="MULTIDRUG RESISTANCE PROTEIN MDTA"/>
    <property type="match status" value="1"/>
</dbReference>
<feature type="transmembrane region" description="Helical" evidence="8">
    <location>
        <begin position="29"/>
        <end position="50"/>
    </location>
</feature>
<evidence type="ECO:0000256" key="3">
    <source>
        <dbReference type="ARBA" id="ARBA00022448"/>
    </source>
</evidence>
<feature type="region of interest" description="Disordered" evidence="7">
    <location>
        <begin position="388"/>
        <end position="430"/>
    </location>
</feature>
<feature type="domain" description="Multidrug resistance protein MdtA-like beta-barrel" evidence="11">
    <location>
        <begin position="246"/>
        <end position="330"/>
    </location>
</feature>
<evidence type="ECO:0000259" key="12">
    <source>
        <dbReference type="Pfam" id="PF25967"/>
    </source>
</evidence>
<accession>A0A2S6MY60</accession>
<dbReference type="FunFam" id="2.40.420.20:FF:000001">
    <property type="entry name" value="Efflux RND transporter periplasmic adaptor subunit"/>
    <property type="match status" value="1"/>
</dbReference>
<keyword evidence="8" id="KW-0812">Transmembrane</keyword>
<comment type="similarity">
    <text evidence="2">Belongs to the membrane fusion protein (MFP) (TC 8.A.1) family.</text>
</comment>
<proteinExistence type="inferred from homology"/>
<dbReference type="PANTHER" id="PTHR30469:SF12">
    <property type="entry name" value="MULTIDRUG RESISTANCE PROTEIN MDTA"/>
    <property type="match status" value="1"/>
</dbReference>
<dbReference type="OrthoDB" id="9783047at2"/>
<keyword evidence="14" id="KW-1185">Reference proteome</keyword>
<dbReference type="Gene3D" id="2.40.30.170">
    <property type="match status" value="1"/>
</dbReference>
<name>A0A2S6MY60_RHOGL</name>
<feature type="domain" description="Multidrug resistance protein MdtA-like barrel-sandwich hybrid" evidence="10">
    <location>
        <begin position="100"/>
        <end position="242"/>
    </location>
</feature>
<dbReference type="GO" id="GO:1990281">
    <property type="term" value="C:efflux pump complex"/>
    <property type="evidence" value="ECO:0007669"/>
    <property type="project" value="TreeGrafter"/>
</dbReference>
<dbReference type="Gene3D" id="2.40.420.20">
    <property type="match status" value="1"/>
</dbReference>
<dbReference type="NCBIfam" id="TIGR01730">
    <property type="entry name" value="RND_mfp"/>
    <property type="match status" value="1"/>
</dbReference>
<dbReference type="GO" id="GO:0015562">
    <property type="term" value="F:efflux transmembrane transporter activity"/>
    <property type="evidence" value="ECO:0007669"/>
    <property type="project" value="TreeGrafter"/>
</dbReference>
<evidence type="ECO:0000259" key="11">
    <source>
        <dbReference type="Pfam" id="PF25944"/>
    </source>
</evidence>
<keyword evidence="4" id="KW-1003">Cell membrane</keyword>
<dbReference type="Gene3D" id="1.10.287.470">
    <property type="entry name" value="Helix hairpin bin"/>
    <property type="match status" value="1"/>
</dbReference>
<dbReference type="Pfam" id="PF25967">
    <property type="entry name" value="RND-MFP_C"/>
    <property type="match status" value="1"/>
</dbReference>
<evidence type="ECO:0000256" key="6">
    <source>
        <dbReference type="ARBA" id="ARBA00023136"/>
    </source>
</evidence>
<keyword evidence="6 8" id="KW-0472">Membrane</keyword>
<evidence type="ECO:0000256" key="8">
    <source>
        <dbReference type="SAM" id="Phobius"/>
    </source>
</evidence>
<organism evidence="13 14">
    <name type="scientific">Rhodopila globiformis</name>
    <name type="common">Rhodopseudomonas globiformis</name>
    <dbReference type="NCBI Taxonomy" id="1071"/>
    <lineage>
        <taxon>Bacteria</taxon>
        <taxon>Pseudomonadati</taxon>
        <taxon>Pseudomonadota</taxon>
        <taxon>Alphaproteobacteria</taxon>
        <taxon>Acetobacterales</taxon>
        <taxon>Acetobacteraceae</taxon>
        <taxon>Rhodopila</taxon>
    </lineage>
</organism>
<evidence type="ECO:0000256" key="5">
    <source>
        <dbReference type="ARBA" id="ARBA00022519"/>
    </source>
</evidence>
<dbReference type="GO" id="GO:0030313">
    <property type="term" value="C:cell envelope"/>
    <property type="evidence" value="ECO:0007669"/>
    <property type="project" value="UniProtKB-SubCell"/>
</dbReference>
<evidence type="ECO:0000256" key="4">
    <source>
        <dbReference type="ARBA" id="ARBA00022475"/>
    </source>
</evidence>
<keyword evidence="3" id="KW-0813">Transport</keyword>
<comment type="caution">
    <text evidence="13">The sequence shown here is derived from an EMBL/GenBank/DDBJ whole genome shotgun (WGS) entry which is preliminary data.</text>
</comment>
<evidence type="ECO:0000259" key="9">
    <source>
        <dbReference type="Pfam" id="PF25876"/>
    </source>
</evidence>
<evidence type="ECO:0000259" key="10">
    <source>
        <dbReference type="Pfam" id="PF25917"/>
    </source>
</evidence>
<gene>
    <name evidence="13" type="ORF">CCS01_27520</name>
</gene>
<dbReference type="InterPro" id="IPR058626">
    <property type="entry name" value="MdtA-like_b-barrel"/>
</dbReference>
<dbReference type="Pfam" id="PF25944">
    <property type="entry name" value="Beta-barrel_RND"/>
    <property type="match status" value="1"/>
</dbReference>
<dbReference type="InterPro" id="IPR006143">
    <property type="entry name" value="RND_pump_MFP"/>
</dbReference>
<feature type="domain" description="Multidrug resistance protein MdtA-like C-terminal permuted SH3" evidence="12">
    <location>
        <begin position="333"/>
        <end position="394"/>
    </location>
</feature>
<keyword evidence="5" id="KW-0997">Cell inner membrane</keyword>
<feature type="compositionally biased region" description="Basic and acidic residues" evidence="7">
    <location>
        <begin position="388"/>
        <end position="399"/>
    </location>
</feature>
<feature type="region of interest" description="Disordered" evidence="7">
    <location>
        <begin position="1"/>
        <end position="23"/>
    </location>
</feature>